<accession>A0ACB9HQT9</accession>
<evidence type="ECO:0000313" key="1">
    <source>
        <dbReference type="EMBL" id="KAI3798164.1"/>
    </source>
</evidence>
<protein>
    <submittedName>
        <fullName evidence="1">Uncharacterized protein</fullName>
    </submittedName>
</protein>
<comment type="caution">
    <text evidence="1">The sequence shown here is derived from an EMBL/GenBank/DDBJ whole genome shotgun (WGS) entry which is preliminary data.</text>
</comment>
<dbReference type="EMBL" id="CM042028">
    <property type="protein sequence ID" value="KAI3798164.1"/>
    <property type="molecule type" value="Genomic_DNA"/>
</dbReference>
<evidence type="ECO:0000313" key="2">
    <source>
        <dbReference type="Proteomes" id="UP001056120"/>
    </source>
</evidence>
<name>A0ACB9HQT9_9ASTR</name>
<reference evidence="1 2" key="2">
    <citation type="journal article" date="2022" name="Mol. Ecol. Resour.">
        <title>The genomes of chicory, endive, great burdock and yacon provide insights into Asteraceae paleo-polyploidization history and plant inulin production.</title>
        <authorList>
            <person name="Fan W."/>
            <person name="Wang S."/>
            <person name="Wang H."/>
            <person name="Wang A."/>
            <person name="Jiang F."/>
            <person name="Liu H."/>
            <person name="Zhao H."/>
            <person name="Xu D."/>
            <person name="Zhang Y."/>
        </authorList>
    </citation>
    <scope>NUCLEOTIDE SEQUENCE [LARGE SCALE GENOMIC DNA]</scope>
    <source>
        <strain evidence="2">cv. Yunnan</strain>
        <tissue evidence="1">Leaves</tissue>
    </source>
</reference>
<proteinExistence type="predicted"/>
<sequence>MIVNRVEIASDEPLSEDGVIGELAGDAAVQISKQFARISAKNMYKSEDDYAIPQPHNTAIVTTSLE</sequence>
<dbReference type="Proteomes" id="UP001056120">
    <property type="component" value="Linkage Group LG11"/>
</dbReference>
<gene>
    <name evidence="1" type="ORF">L1987_33433</name>
</gene>
<keyword evidence="2" id="KW-1185">Reference proteome</keyword>
<organism evidence="1 2">
    <name type="scientific">Smallanthus sonchifolius</name>
    <dbReference type="NCBI Taxonomy" id="185202"/>
    <lineage>
        <taxon>Eukaryota</taxon>
        <taxon>Viridiplantae</taxon>
        <taxon>Streptophyta</taxon>
        <taxon>Embryophyta</taxon>
        <taxon>Tracheophyta</taxon>
        <taxon>Spermatophyta</taxon>
        <taxon>Magnoliopsida</taxon>
        <taxon>eudicotyledons</taxon>
        <taxon>Gunneridae</taxon>
        <taxon>Pentapetalae</taxon>
        <taxon>asterids</taxon>
        <taxon>campanulids</taxon>
        <taxon>Asterales</taxon>
        <taxon>Asteraceae</taxon>
        <taxon>Asteroideae</taxon>
        <taxon>Heliantheae alliance</taxon>
        <taxon>Millerieae</taxon>
        <taxon>Smallanthus</taxon>
    </lineage>
</organism>
<reference evidence="2" key="1">
    <citation type="journal article" date="2022" name="Mol. Ecol. Resour.">
        <title>The genomes of chicory, endive, great burdock and yacon provide insights into Asteraceae palaeo-polyploidization history and plant inulin production.</title>
        <authorList>
            <person name="Fan W."/>
            <person name="Wang S."/>
            <person name="Wang H."/>
            <person name="Wang A."/>
            <person name="Jiang F."/>
            <person name="Liu H."/>
            <person name="Zhao H."/>
            <person name="Xu D."/>
            <person name="Zhang Y."/>
        </authorList>
    </citation>
    <scope>NUCLEOTIDE SEQUENCE [LARGE SCALE GENOMIC DNA]</scope>
    <source>
        <strain evidence="2">cv. Yunnan</strain>
    </source>
</reference>